<keyword evidence="1" id="KW-0472">Membrane</keyword>
<dbReference type="Proteomes" id="UP000272464">
    <property type="component" value="Unassembled WGS sequence"/>
</dbReference>
<keyword evidence="3" id="KW-1185">Reference proteome</keyword>
<feature type="transmembrane region" description="Helical" evidence="1">
    <location>
        <begin position="74"/>
        <end position="91"/>
    </location>
</feature>
<evidence type="ECO:0000313" key="2">
    <source>
        <dbReference type="EMBL" id="RUT29892.1"/>
    </source>
</evidence>
<comment type="caution">
    <text evidence="2">The sequence shown here is derived from an EMBL/GenBank/DDBJ whole genome shotgun (WGS) entry which is preliminary data.</text>
</comment>
<evidence type="ECO:0000256" key="1">
    <source>
        <dbReference type="SAM" id="Phobius"/>
    </source>
</evidence>
<feature type="transmembrane region" description="Helical" evidence="1">
    <location>
        <begin position="43"/>
        <end position="62"/>
    </location>
</feature>
<dbReference type="OrthoDB" id="2604949at2"/>
<protein>
    <submittedName>
        <fullName evidence="2">Uncharacterized protein</fullName>
    </submittedName>
</protein>
<dbReference type="RefSeq" id="WP_127199836.1">
    <property type="nucleotide sequence ID" value="NZ_RZNX01000005.1"/>
</dbReference>
<reference evidence="2 3" key="1">
    <citation type="submission" date="2018-12" db="EMBL/GenBank/DDBJ databases">
        <authorList>
            <person name="Sun L."/>
            <person name="Chen Z."/>
        </authorList>
    </citation>
    <scope>NUCLEOTIDE SEQUENCE [LARGE SCALE GENOMIC DNA]</scope>
    <source>
        <strain evidence="2 3">3-5-3</strain>
    </source>
</reference>
<keyword evidence="1" id="KW-0812">Transmembrane</keyword>
<evidence type="ECO:0000313" key="3">
    <source>
        <dbReference type="Proteomes" id="UP000272464"/>
    </source>
</evidence>
<feature type="transmembrane region" description="Helical" evidence="1">
    <location>
        <begin position="7"/>
        <end position="23"/>
    </location>
</feature>
<name>A0A3S1CY67_9BACL</name>
<feature type="transmembrane region" description="Helical" evidence="1">
    <location>
        <begin position="111"/>
        <end position="128"/>
    </location>
</feature>
<organism evidence="2 3">
    <name type="scientific">Paenibacillus zeisoli</name>
    <dbReference type="NCBI Taxonomy" id="2496267"/>
    <lineage>
        <taxon>Bacteria</taxon>
        <taxon>Bacillati</taxon>
        <taxon>Bacillota</taxon>
        <taxon>Bacilli</taxon>
        <taxon>Bacillales</taxon>
        <taxon>Paenibacillaceae</taxon>
        <taxon>Paenibacillus</taxon>
    </lineage>
</organism>
<keyword evidence="1" id="KW-1133">Transmembrane helix</keyword>
<dbReference type="EMBL" id="RZNX01000005">
    <property type="protein sequence ID" value="RUT29892.1"/>
    <property type="molecule type" value="Genomic_DNA"/>
</dbReference>
<sequence length="132" mass="15136">MKRKGYMYYIIWIIGALLLLYYGNHYLGEVAHQSEVDFNIKRVVWVSAAFALILGIYLSALFGLPGRSNFNKPMFIAVFLPSFILLIYVLLSSYTKMPEIPYYADIIGRNGHFFLGVISGLSLIKSLFEPRR</sequence>
<dbReference type="AlphaFoldDB" id="A0A3S1CY67"/>
<proteinExistence type="predicted"/>
<gene>
    <name evidence="2" type="ORF">EJP77_13850</name>
</gene>
<accession>A0A3S1CY67</accession>